<evidence type="ECO:0000313" key="2">
    <source>
        <dbReference type="EMBL" id="MBX03739.1"/>
    </source>
</evidence>
<accession>A0A2P2KDE7</accession>
<dbReference type="EMBL" id="GGEC01023255">
    <property type="protein sequence ID" value="MBX03739.1"/>
    <property type="molecule type" value="Transcribed_RNA"/>
</dbReference>
<keyword evidence="1" id="KW-1133">Transmembrane helix</keyword>
<reference evidence="2" key="1">
    <citation type="submission" date="2018-02" db="EMBL/GenBank/DDBJ databases">
        <title>Rhizophora mucronata_Transcriptome.</title>
        <authorList>
            <person name="Meera S.P."/>
            <person name="Sreeshan A."/>
            <person name="Augustine A."/>
        </authorList>
    </citation>
    <scope>NUCLEOTIDE SEQUENCE</scope>
    <source>
        <tissue evidence="2">Leaf</tissue>
    </source>
</reference>
<proteinExistence type="predicted"/>
<evidence type="ECO:0000256" key="1">
    <source>
        <dbReference type="SAM" id="Phobius"/>
    </source>
</evidence>
<keyword evidence="1" id="KW-0472">Membrane</keyword>
<protein>
    <submittedName>
        <fullName evidence="2">Uncharacterized protein</fullName>
    </submittedName>
</protein>
<keyword evidence="1" id="KW-0812">Transmembrane</keyword>
<sequence>MQRATKIVQAPTILRCYPIMQSYLKLSTMMLLYIFST</sequence>
<dbReference type="AlphaFoldDB" id="A0A2P2KDE7"/>
<organism evidence="2">
    <name type="scientific">Rhizophora mucronata</name>
    <name type="common">Asiatic mangrove</name>
    <dbReference type="NCBI Taxonomy" id="61149"/>
    <lineage>
        <taxon>Eukaryota</taxon>
        <taxon>Viridiplantae</taxon>
        <taxon>Streptophyta</taxon>
        <taxon>Embryophyta</taxon>
        <taxon>Tracheophyta</taxon>
        <taxon>Spermatophyta</taxon>
        <taxon>Magnoliopsida</taxon>
        <taxon>eudicotyledons</taxon>
        <taxon>Gunneridae</taxon>
        <taxon>Pentapetalae</taxon>
        <taxon>rosids</taxon>
        <taxon>fabids</taxon>
        <taxon>Malpighiales</taxon>
        <taxon>Rhizophoraceae</taxon>
        <taxon>Rhizophora</taxon>
    </lineage>
</organism>
<name>A0A2P2KDE7_RHIMU</name>
<feature type="transmembrane region" description="Helical" evidence="1">
    <location>
        <begin position="12"/>
        <end position="35"/>
    </location>
</feature>